<dbReference type="eggNOG" id="COG1475">
    <property type="taxonomic scope" value="Bacteria"/>
</dbReference>
<name>Q7VMK5_HAEDU</name>
<gene>
    <name evidence="2" type="ordered locus">HD_0970</name>
</gene>
<sequence>MHTESIKTPTDNHAKGAVSSTVSPTTYTPDLPSDEEDYSTLINMLPPVAPSSTPTEDESTESDNMPTDALHDFSQSLETQYGIAPGVNIQQQRQQRAEANGLTFACVGRQPVDDIWQIYPARKHKLEAYSLALDIAESVGLERYVEHVVNTPVDYAYRMLPLENAVENEMVKMCYDLLMLLQTVDSTSYPSVSITLSFLLDAEKIDDVTLVKLFRLIRLVRYIRQGAHHDNV</sequence>
<organism evidence="2 3">
    <name type="scientific">Haemophilus ducreyi (strain 35000HP / ATCC 700724)</name>
    <dbReference type="NCBI Taxonomy" id="233412"/>
    <lineage>
        <taxon>Bacteria</taxon>
        <taxon>Pseudomonadati</taxon>
        <taxon>Pseudomonadota</taxon>
        <taxon>Gammaproteobacteria</taxon>
        <taxon>Pasteurellales</taxon>
        <taxon>Pasteurellaceae</taxon>
        <taxon>Haemophilus</taxon>
    </lineage>
</organism>
<dbReference type="KEGG" id="hdu:HD_0970"/>
<evidence type="ECO:0000313" key="3">
    <source>
        <dbReference type="Proteomes" id="UP000001022"/>
    </source>
</evidence>
<proteinExistence type="predicted"/>
<dbReference type="EMBL" id="AE017143">
    <property type="protein sequence ID" value="AAP95851.1"/>
    <property type="molecule type" value="Genomic_DNA"/>
</dbReference>
<dbReference type="Proteomes" id="UP000001022">
    <property type="component" value="Chromosome"/>
</dbReference>
<dbReference type="AlphaFoldDB" id="Q7VMK5"/>
<feature type="region of interest" description="Disordered" evidence="1">
    <location>
        <begin position="1"/>
        <end position="64"/>
    </location>
</feature>
<dbReference type="STRING" id="233412.HD_0970"/>
<feature type="compositionally biased region" description="Basic and acidic residues" evidence="1">
    <location>
        <begin position="1"/>
        <end position="14"/>
    </location>
</feature>
<evidence type="ECO:0000313" key="2">
    <source>
        <dbReference type="EMBL" id="AAP95851.1"/>
    </source>
</evidence>
<protein>
    <submittedName>
        <fullName evidence="2">Uncharacterized protein</fullName>
    </submittedName>
</protein>
<accession>Q7VMK5</accession>
<reference evidence="3" key="1">
    <citation type="submission" date="2003-06" db="EMBL/GenBank/DDBJ databases">
        <title>The complete genome sequence of Haemophilus ducreyi.</title>
        <authorList>
            <person name="Munson R.S. Jr."/>
            <person name="Ray W.C."/>
            <person name="Mahairas G."/>
            <person name="Sabo P."/>
            <person name="Mungur R."/>
            <person name="Johnson L."/>
            <person name="Nguyen D."/>
            <person name="Wang J."/>
            <person name="Forst C."/>
            <person name="Hood L."/>
        </authorList>
    </citation>
    <scope>NUCLEOTIDE SEQUENCE [LARGE SCALE GENOMIC DNA]</scope>
    <source>
        <strain evidence="3">35000HP / ATCC 700724</strain>
    </source>
</reference>
<dbReference type="DNASU" id="1490909"/>
<evidence type="ECO:0000256" key="1">
    <source>
        <dbReference type="SAM" id="MobiDB-lite"/>
    </source>
</evidence>
<keyword evidence="3" id="KW-1185">Reference proteome</keyword>
<dbReference type="HOGENOM" id="CLU_1193458_0_0_6"/>
<feature type="compositionally biased region" description="Low complexity" evidence="1">
    <location>
        <begin position="18"/>
        <end position="29"/>
    </location>
</feature>